<proteinExistence type="predicted"/>
<dbReference type="SUPFAM" id="SSF52833">
    <property type="entry name" value="Thioredoxin-like"/>
    <property type="match status" value="1"/>
</dbReference>
<dbReference type="RefSeq" id="WP_016962051.1">
    <property type="nucleotide sequence ID" value="NZ_AJWN02000064.1"/>
</dbReference>
<feature type="domain" description="DSBA-like thioredoxin" evidence="1">
    <location>
        <begin position="4"/>
        <end position="204"/>
    </location>
</feature>
<dbReference type="GO" id="GO:0016491">
    <property type="term" value="F:oxidoreductase activity"/>
    <property type="evidence" value="ECO:0007669"/>
    <property type="project" value="InterPro"/>
</dbReference>
<accession>A0A1E5C553</accession>
<evidence type="ECO:0000259" key="1">
    <source>
        <dbReference type="Pfam" id="PF01323"/>
    </source>
</evidence>
<evidence type="ECO:0000313" key="3">
    <source>
        <dbReference type="Proteomes" id="UP000095039"/>
    </source>
</evidence>
<name>A0A1E5C553_9GAMM</name>
<sequence>MAVTVNFHSDLLCFWGWVGQDYNDKIMHLWSPSQVNWEHHCLSLYANVPQRMSTIAPGDSGYLKYAEITERVTSRFEGLDVNPDLWRKVRPSSSLMPHQAIKAVKFAAGNDEAIELERALRKALFRDARDISHFGVLKDILEENHVATSDVMECLYSGRALADVYGDIKTGEAEKVPGSPAWVFDQGRYRFFGQVDVDSLAFAINGLVQREMR</sequence>
<dbReference type="AlphaFoldDB" id="A0A1E5C553"/>
<dbReference type="Gene3D" id="3.40.30.10">
    <property type="entry name" value="Glutaredoxin"/>
    <property type="match status" value="1"/>
</dbReference>
<protein>
    <submittedName>
        <fullName evidence="2">Thioredoxin</fullName>
    </submittedName>
</protein>
<gene>
    <name evidence="2" type="ORF">A1OK_10525</name>
</gene>
<keyword evidence="3" id="KW-1185">Reference proteome</keyword>
<dbReference type="InterPro" id="IPR001853">
    <property type="entry name" value="DSBA-like_thioredoxin_dom"/>
</dbReference>
<organism evidence="2 3">
    <name type="scientific">Enterovibrio norvegicus FF-454</name>
    <dbReference type="NCBI Taxonomy" id="1185651"/>
    <lineage>
        <taxon>Bacteria</taxon>
        <taxon>Pseudomonadati</taxon>
        <taxon>Pseudomonadota</taxon>
        <taxon>Gammaproteobacteria</taxon>
        <taxon>Vibrionales</taxon>
        <taxon>Vibrionaceae</taxon>
        <taxon>Enterovibrio</taxon>
    </lineage>
</organism>
<dbReference type="EMBL" id="AJWN02000064">
    <property type="protein sequence ID" value="OEE60626.1"/>
    <property type="molecule type" value="Genomic_DNA"/>
</dbReference>
<reference evidence="2 3" key="1">
    <citation type="journal article" date="2012" name="Science">
        <title>Ecological populations of bacteria act as socially cohesive units of antibiotic production and resistance.</title>
        <authorList>
            <person name="Cordero O.X."/>
            <person name="Wildschutte H."/>
            <person name="Kirkup B."/>
            <person name="Proehl S."/>
            <person name="Ngo L."/>
            <person name="Hussain F."/>
            <person name="Le Roux F."/>
            <person name="Mincer T."/>
            <person name="Polz M.F."/>
        </authorList>
    </citation>
    <scope>NUCLEOTIDE SEQUENCE [LARGE SCALE GENOMIC DNA]</scope>
    <source>
        <strain evidence="2 3">FF-454</strain>
    </source>
</reference>
<dbReference type="Proteomes" id="UP000095039">
    <property type="component" value="Unassembled WGS sequence"/>
</dbReference>
<dbReference type="InterPro" id="IPR036249">
    <property type="entry name" value="Thioredoxin-like_sf"/>
</dbReference>
<dbReference type="Pfam" id="PF01323">
    <property type="entry name" value="DSBA"/>
    <property type="match status" value="1"/>
</dbReference>
<comment type="caution">
    <text evidence="2">The sequence shown here is derived from an EMBL/GenBank/DDBJ whole genome shotgun (WGS) entry which is preliminary data.</text>
</comment>
<evidence type="ECO:0000313" key="2">
    <source>
        <dbReference type="EMBL" id="OEE60626.1"/>
    </source>
</evidence>